<keyword evidence="6" id="KW-0418">Kinase</keyword>
<dbReference type="InterPro" id="IPR005467">
    <property type="entry name" value="His_kinase_dom"/>
</dbReference>
<dbReference type="InterPro" id="IPR000014">
    <property type="entry name" value="PAS"/>
</dbReference>
<feature type="modified residue" description="4-aspartylphosphate" evidence="9">
    <location>
        <position position="1028"/>
    </location>
</feature>
<accession>A0A2Z3HC35</accession>
<dbReference type="EMBL" id="CP025958">
    <property type="protein sequence ID" value="AWM38780.1"/>
    <property type="molecule type" value="Genomic_DNA"/>
</dbReference>
<dbReference type="Pfam" id="PF00072">
    <property type="entry name" value="Response_reg"/>
    <property type="match status" value="2"/>
</dbReference>
<evidence type="ECO:0000256" key="6">
    <source>
        <dbReference type="ARBA" id="ARBA00022777"/>
    </source>
</evidence>
<dbReference type="InterPro" id="IPR004358">
    <property type="entry name" value="Sig_transdc_His_kin-like_C"/>
</dbReference>
<evidence type="ECO:0000313" key="15">
    <source>
        <dbReference type="Proteomes" id="UP000245802"/>
    </source>
</evidence>
<dbReference type="InterPro" id="IPR001789">
    <property type="entry name" value="Sig_transdc_resp-reg_receiver"/>
</dbReference>
<dbReference type="SMART" id="SM00388">
    <property type="entry name" value="HisKA"/>
    <property type="match status" value="1"/>
</dbReference>
<dbReference type="SUPFAM" id="SSF47384">
    <property type="entry name" value="Homodimeric domain of signal transducing histidine kinase"/>
    <property type="match status" value="1"/>
</dbReference>
<keyword evidence="5" id="KW-0547">Nucleotide-binding</keyword>
<evidence type="ECO:0000256" key="1">
    <source>
        <dbReference type="ARBA" id="ARBA00000085"/>
    </source>
</evidence>
<evidence type="ECO:0000256" key="5">
    <source>
        <dbReference type="ARBA" id="ARBA00022741"/>
    </source>
</evidence>
<feature type="domain" description="Histidine kinase" evidence="10">
    <location>
        <begin position="733"/>
        <end position="956"/>
    </location>
</feature>
<evidence type="ECO:0000259" key="13">
    <source>
        <dbReference type="PROSITE" id="PS50113"/>
    </source>
</evidence>
<keyword evidence="15" id="KW-1185">Reference proteome</keyword>
<dbReference type="SUPFAM" id="SSF52172">
    <property type="entry name" value="CheY-like"/>
    <property type="match status" value="2"/>
</dbReference>
<dbReference type="Gene3D" id="1.10.287.130">
    <property type="match status" value="1"/>
</dbReference>
<dbReference type="InterPro" id="IPR003661">
    <property type="entry name" value="HisK_dim/P_dom"/>
</dbReference>
<dbReference type="RefSeq" id="WP_010036329.1">
    <property type="nucleotide sequence ID" value="NZ_CP025958.1"/>
</dbReference>
<dbReference type="CDD" id="cd00082">
    <property type="entry name" value="HisKA"/>
    <property type="match status" value="1"/>
</dbReference>
<sequence length="1099" mass="118561">MDAHPRVFIVEDEALIAMELRDRLTRLGHDVCGVAAHGERALEQIPPAGPDLVLMDVCLAGRMDGIETACRLRTACDAPVVFLTAFSDAELLGRAADARPFGYLVKPFDERELNATIQMALAKHRLDRAARAAQDQLEERVRDRTAELERANARLRDRELLLSGINTNLVGAAVYRLVFDPAGQMRCTYLSPNAAALLGAPTEPLIERPERFFDLVTAEDLPRLRASIAETLRTGANDLVEARLRHADGGVRWFQFRSRLVERLPDGSQVRDGVATDVTAAKETEHALRVSGDQLARLNAELEDEAARRASALLRSEQRYSDLVENIHDALVRDDNAGRLVYANRRFREWFGVPDRPAGPVALDEHAAPEWRAALRDRHDRLVRGEAVPDRFEYEGVRCDGSRVWLEAHVTAVLEDGRTVGTQAVLRDVTARKRTETVLRFLSTELARLTGPEFFAAVARQLAAVLGAEVGFVAELLPRMSPPRVRTLGLCIDGVPQPEHEHALTGGPCEAVLHRDAVVYPDRVREQFPDEPGLAGLGARGYAAVALLDRSGRPLGHLGVVSRGPLRDAEQIEPVLQLFAVRVGAEIERQHGARMFHNLFEFAPDAIVMTDPQGAIRLANRQAEELFGWSRAELLGHRAEMLLAPEHRDRFVLHRPRHAGGDTPVPVAPTAPDLRALRKDGTVFPIEVRVAPLEVDGAWVTAAAVRDVTERHRLERQINRAHRLEAIGTLAGGIAHDLNNALAPITMALQTLKHSYPDHAELLDVLEAGAGRAAGMVRQLLTFAKGGEENTRIAVSARAVLTEAEKIVHSTFPKNIALTVTYPPGLPALLANPTQLHQVLLNMCVNARDAMPAGGALTLSAEAAELDQAAADALAEFGARPGSYVVLKVGDTGGGIPADVAEHIFEPFFTTKGADTGTGLGLFSALGIVKSHGGFIRVTSAPGLGTTFAVYLPTASDPSRSGALPRAEALVRGAGQTVLLVDDETSIRQLASLILKRAGYTVATAANGAAALAAAAALGDQLAVIVTDLHMPGVSGAELVGELRRVRSHVPIIVTSGLLGAAELSELRALGIEHTLNKPYSQGQLLKVLNTVLPAAPGN</sequence>
<dbReference type="Pfam" id="PF00512">
    <property type="entry name" value="HisKA"/>
    <property type="match status" value="1"/>
</dbReference>
<feature type="modified residue" description="4-aspartylphosphate" evidence="9">
    <location>
        <position position="56"/>
    </location>
</feature>
<evidence type="ECO:0000256" key="9">
    <source>
        <dbReference type="PROSITE-ProRule" id="PRU00169"/>
    </source>
</evidence>
<reference evidence="14 15" key="1">
    <citation type="submission" date="2018-01" db="EMBL/GenBank/DDBJ databases">
        <title>G. obscuriglobus.</title>
        <authorList>
            <person name="Franke J."/>
            <person name="Blomberg W."/>
            <person name="Selmecki A."/>
        </authorList>
    </citation>
    <scope>NUCLEOTIDE SEQUENCE [LARGE SCALE GENOMIC DNA]</scope>
    <source>
        <strain evidence="14 15">DSM 5831</strain>
    </source>
</reference>
<evidence type="ECO:0000259" key="10">
    <source>
        <dbReference type="PROSITE" id="PS50109"/>
    </source>
</evidence>
<feature type="domain" description="PAS" evidence="12">
    <location>
        <begin position="316"/>
        <end position="386"/>
    </location>
</feature>
<dbReference type="InterPro" id="IPR013655">
    <property type="entry name" value="PAS_fold_3"/>
</dbReference>
<dbReference type="SMART" id="SM00387">
    <property type="entry name" value="HATPase_c"/>
    <property type="match status" value="1"/>
</dbReference>
<feature type="domain" description="Response regulatory" evidence="11">
    <location>
        <begin position="977"/>
        <end position="1093"/>
    </location>
</feature>
<feature type="domain" description="PAC" evidence="13">
    <location>
        <begin position="670"/>
        <end position="720"/>
    </location>
</feature>
<keyword evidence="8" id="KW-0902">Two-component regulatory system</keyword>
<dbReference type="SMART" id="SM00091">
    <property type="entry name" value="PAS"/>
    <property type="match status" value="3"/>
</dbReference>
<dbReference type="AlphaFoldDB" id="A0A2Z3HC35"/>
<feature type="domain" description="PAC" evidence="13">
    <location>
        <begin position="390"/>
        <end position="441"/>
    </location>
</feature>
<dbReference type="Pfam" id="PF08447">
    <property type="entry name" value="PAS_3"/>
    <property type="match status" value="1"/>
</dbReference>
<dbReference type="NCBIfam" id="TIGR00229">
    <property type="entry name" value="sensory_box"/>
    <property type="match status" value="3"/>
</dbReference>
<dbReference type="SMART" id="SM00086">
    <property type="entry name" value="PAC"/>
    <property type="match status" value="3"/>
</dbReference>
<dbReference type="Gene3D" id="3.30.565.10">
    <property type="entry name" value="Histidine kinase-like ATPase, C-terminal domain"/>
    <property type="match status" value="1"/>
</dbReference>
<dbReference type="InterPro" id="IPR011006">
    <property type="entry name" value="CheY-like_superfamily"/>
</dbReference>
<evidence type="ECO:0000256" key="4">
    <source>
        <dbReference type="ARBA" id="ARBA00022679"/>
    </source>
</evidence>
<dbReference type="InterPro" id="IPR003594">
    <property type="entry name" value="HATPase_dom"/>
</dbReference>
<dbReference type="Gene3D" id="3.30.450.20">
    <property type="entry name" value="PAS domain"/>
    <property type="match status" value="3"/>
</dbReference>
<evidence type="ECO:0000259" key="11">
    <source>
        <dbReference type="PROSITE" id="PS50110"/>
    </source>
</evidence>
<keyword evidence="4" id="KW-0808">Transferase</keyword>
<dbReference type="InterPro" id="IPR003018">
    <property type="entry name" value="GAF"/>
</dbReference>
<name>A0A2Z3HC35_9BACT</name>
<feature type="domain" description="PAS" evidence="12">
    <location>
        <begin position="177"/>
        <end position="235"/>
    </location>
</feature>
<dbReference type="InterPro" id="IPR001610">
    <property type="entry name" value="PAC"/>
</dbReference>
<dbReference type="SMART" id="SM00065">
    <property type="entry name" value="GAF"/>
    <property type="match status" value="1"/>
</dbReference>
<dbReference type="SUPFAM" id="SSF55874">
    <property type="entry name" value="ATPase domain of HSP90 chaperone/DNA topoisomerase II/histidine kinase"/>
    <property type="match status" value="1"/>
</dbReference>
<dbReference type="PROSITE" id="PS50110">
    <property type="entry name" value="RESPONSE_REGULATORY"/>
    <property type="match status" value="2"/>
</dbReference>
<dbReference type="CDD" id="cd17534">
    <property type="entry name" value="REC_DC-like"/>
    <property type="match status" value="1"/>
</dbReference>
<dbReference type="InterPro" id="IPR036097">
    <property type="entry name" value="HisK_dim/P_sf"/>
</dbReference>
<gene>
    <name evidence="14" type="ORF">C1280_18490</name>
</gene>
<dbReference type="Pfam" id="PF08448">
    <property type="entry name" value="PAS_4"/>
    <property type="match status" value="2"/>
</dbReference>
<dbReference type="GO" id="GO:0000155">
    <property type="term" value="F:phosphorelay sensor kinase activity"/>
    <property type="evidence" value="ECO:0007669"/>
    <property type="project" value="InterPro"/>
</dbReference>
<evidence type="ECO:0000256" key="2">
    <source>
        <dbReference type="ARBA" id="ARBA00012438"/>
    </source>
</evidence>
<dbReference type="SUPFAM" id="SSF55781">
    <property type="entry name" value="GAF domain-like"/>
    <property type="match status" value="1"/>
</dbReference>
<dbReference type="CDD" id="cd00130">
    <property type="entry name" value="PAS"/>
    <property type="match status" value="3"/>
</dbReference>
<feature type="domain" description="PAS" evidence="12">
    <location>
        <begin position="592"/>
        <end position="651"/>
    </location>
</feature>
<keyword evidence="7" id="KW-0067">ATP-binding</keyword>
<dbReference type="KEGG" id="gog:C1280_18490"/>
<evidence type="ECO:0000256" key="3">
    <source>
        <dbReference type="ARBA" id="ARBA00022553"/>
    </source>
</evidence>
<dbReference type="Gene3D" id="3.40.50.2300">
    <property type="match status" value="2"/>
</dbReference>
<evidence type="ECO:0000313" key="14">
    <source>
        <dbReference type="EMBL" id="AWM38780.1"/>
    </source>
</evidence>
<dbReference type="InterPro" id="IPR035965">
    <property type="entry name" value="PAS-like_dom_sf"/>
</dbReference>
<protein>
    <recommendedName>
        <fullName evidence="2">histidine kinase</fullName>
        <ecNumber evidence="2">2.7.13.3</ecNumber>
    </recommendedName>
</protein>
<feature type="domain" description="Response regulatory" evidence="11">
    <location>
        <begin position="6"/>
        <end position="121"/>
    </location>
</feature>
<dbReference type="PANTHER" id="PTHR43065">
    <property type="entry name" value="SENSOR HISTIDINE KINASE"/>
    <property type="match status" value="1"/>
</dbReference>
<dbReference type="PANTHER" id="PTHR43065:SF46">
    <property type="entry name" value="C4-DICARBOXYLATE TRANSPORT SENSOR PROTEIN DCTB"/>
    <property type="match status" value="1"/>
</dbReference>
<evidence type="ECO:0000256" key="7">
    <source>
        <dbReference type="ARBA" id="ARBA00022840"/>
    </source>
</evidence>
<evidence type="ECO:0000256" key="8">
    <source>
        <dbReference type="ARBA" id="ARBA00023012"/>
    </source>
</evidence>
<comment type="catalytic activity">
    <reaction evidence="1">
        <text>ATP + protein L-histidine = ADP + protein N-phospho-L-histidine.</text>
        <dbReference type="EC" id="2.7.13.3"/>
    </reaction>
</comment>
<dbReference type="GO" id="GO:0005524">
    <property type="term" value="F:ATP binding"/>
    <property type="evidence" value="ECO:0007669"/>
    <property type="project" value="UniProtKB-KW"/>
</dbReference>
<dbReference type="PROSITE" id="PS50113">
    <property type="entry name" value="PAC"/>
    <property type="match status" value="3"/>
</dbReference>
<dbReference type="OrthoDB" id="9770473at2"/>
<proteinExistence type="predicted"/>
<dbReference type="EC" id="2.7.13.3" evidence="2"/>
<dbReference type="Proteomes" id="UP000245802">
    <property type="component" value="Chromosome"/>
</dbReference>
<dbReference type="PROSITE" id="PS50109">
    <property type="entry name" value="HIS_KIN"/>
    <property type="match status" value="1"/>
</dbReference>
<dbReference type="SUPFAM" id="SSF55785">
    <property type="entry name" value="PYP-like sensor domain (PAS domain)"/>
    <property type="match status" value="3"/>
</dbReference>
<keyword evidence="3 9" id="KW-0597">Phosphoprotein</keyword>
<dbReference type="InterPro" id="IPR000700">
    <property type="entry name" value="PAS-assoc_C"/>
</dbReference>
<dbReference type="InterPro" id="IPR013656">
    <property type="entry name" value="PAS_4"/>
</dbReference>
<dbReference type="SMART" id="SM00448">
    <property type="entry name" value="REC"/>
    <property type="match status" value="2"/>
</dbReference>
<feature type="domain" description="PAC" evidence="13">
    <location>
        <begin position="238"/>
        <end position="290"/>
    </location>
</feature>
<dbReference type="Pfam" id="PF02518">
    <property type="entry name" value="HATPase_c"/>
    <property type="match status" value="1"/>
</dbReference>
<dbReference type="InterPro" id="IPR036890">
    <property type="entry name" value="HATPase_C_sf"/>
</dbReference>
<evidence type="ECO:0000259" key="12">
    <source>
        <dbReference type="PROSITE" id="PS50112"/>
    </source>
</evidence>
<organism evidence="14 15">
    <name type="scientific">Gemmata obscuriglobus</name>
    <dbReference type="NCBI Taxonomy" id="114"/>
    <lineage>
        <taxon>Bacteria</taxon>
        <taxon>Pseudomonadati</taxon>
        <taxon>Planctomycetota</taxon>
        <taxon>Planctomycetia</taxon>
        <taxon>Gemmatales</taxon>
        <taxon>Gemmataceae</taxon>
        <taxon>Gemmata</taxon>
    </lineage>
</organism>
<dbReference type="PRINTS" id="PR00344">
    <property type="entry name" value="BCTRLSENSOR"/>
</dbReference>
<dbReference type="PROSITE" id="PS50112">
    <property type="entry name" value="PAS"/>
    <property type="match status" value="3"/>
</dbReference>